<comment type="caution">
    <text evidence="3">The sequence shown here is derived from an EMBL/GenBank/DDBJ whole genome shotgun (WGS) entry which is preliminary data.</text>
</comment>
<evidence type="ECO:0000259" key="2">
    <source>
        <dbReference type="Pfam" id="PF02617"/>
    </source>
</evidence>
<dbReference type="InterPro" id="IPR003769">
    <property type="entry name" value="ClpS_core"/>
</dbReference>
<dbReference type="Proteomes" id="UP000471298">
    <property type="component" value="Unassembled WGS sequence"/>
</dbReference>
<keyword evidence="3" id="KW-0378">Hydrolase</keyword>
<evidence type="ECO:0000256" key="1">
    <source>
        <dbReference type="HAMAP-Rule" id="MF_00302"/>
    </source>
</evidence>
<dbReference type="HAMAP" id="MF_00302">
    <property type="entry name" value="ClpS"/>
    <property type="match status" value="1"/>
</dbReference>
<organism evidence="3 4">
    <name type="scientific">Ostreibacterium oceani</name>
    <dbReference type="NCBI Taxonomy" id="2654998"/>
    <lineage>
        <taxon>Bacteria</taxon>
        <taxon>Pseudomonadati</taxon>
        <taxon>Pseudomonadota</taxon>
        <taxon>Gammaproteobacteria</taxon>
        <taxon>Cardiobacteriales</taxon>
        <taxon>Ostreibacteriaceae</taxon>
        <taxon>Ostreibacterium</taxon>
    </lineage>
</organism>
<dbReference type="Gene3D" id="3.30.1390.10">
    <property type="match status" value="1"/>
</dbReference>
<dbReference type="InParanoid" id="A0A6N7ESZ0"/>
<evidence type="ECO:0000313" key="3">
    <source>
        <dbReference type="EMBL" id="MPV85954.1"/>
    </source>
</evidence>
<comment type="subunit">
    <text evidence="1">Binds to the N-terminal domain of the chaperone ClpA.</text>
</comment>
<dbReference type="Pfam" id="PF02617">
    <property type="entry name" value="ClpS"/>
    <property type="match status" value="1"/>
</dbReference>
<proteinExistence type="inferred from homology"/>
<comment type="function">
    <text evidence="1">Involved in the modulation of the specificity of the ClpAP-mediated ATP-dependent protein degradation.</text>
</comment>
<dbReference type="GO" id="GO:0008233">
    <property type="term" value="F:peptidase activity"/>
    <property type="evidence" value="ECO:0007669"/>
    <property type="project" value="UniProtKB-KW"/>
</dbReference>
<evidence type="ECO:0000313" key="4">
    <source>
        <dbReference type="Proteomes" id="UP000471298"/>
    </source>
</evidence>
<gene>
    <name evidence="1" type="primary">clpS</name>
    <name evidence="3" type="ORF">GCU85_04305</name>
</gene>
<dbReference type="FunFam" id="3.30.1390.10:FF:000002">
    <property type="entry name" value="ATP-dependent Clp protease adapter protein ClpS"/>
    <property type="match status" value="1"/>
</dbReference>
<keyword evidence="3" id="KW-0645">Protease</keyword>
<name>A0A6N7ESZ0_9GAMM</name>
<dbReference type="PANTHER" id="PTHR33473:SF19">
    <property type="entry name" value="ATP-DEPENDENT CLP PROTEASE ADAPTER PROTEIN CLPS"/>
    <property type="match status" value="1"/>
</dbReference>
<dbReference type="InterPro" id="IPR022935">
    <property type="entry name" value="ClpS"/>
</dbReference>
<accession>A0A6N7ESZ0</accession>
<dbReference type="PANTHER" id="PTHR33473">
    <property type="entry name" value="ATP-DEPENDENT CLP PROTEASE ADAPTER PROTEIN CLPS1, CHLOROPLASTIC"/>
    <property type="match status" value="1"/>
</dbReference>
<dbReference type="EMBL" id="WHNW01000003">
    <property type="protein sequence ID" value="MPV85954.1"/>
    <property type="molecule type" value="Genomic_DNA"/>
</dbReference>
<dbReference type="InterPro" id="IPR014719">
    <property type="entry name" value="Ribosomal_bL12_C/ClpS-like"/>
</dbReference>
<dbReference type="GO" id="GO:0030163">
    <property type="term" value="P:protein catabolic process"/>
    <property type="evidence" value="ECO:0007669"/>
    <property type="project" value="InterPro"/>
</dbReference>
<keyword evidence="4" id="KW-1185">Reference proteome</keyword>
<feature type="domain" description="Adaptor protein ClpS core" evidence="2">
    <location>
        <begin position="23"/>
        <end position="100"/>
    </location>
</feature>
<dbReference type="GO" id="GO:0006508">
    <property type="term" value="P:proteolysis"/>
    <property type="evidence" value="ECO:0007669"/>
    <property type="project" value="UniProtKB-UniRule"/>
</dbReference>
<dbReference type="SUPFAM" id="SSF54736">
    <property type="entry name" value="ClpS-like"/>
    <property type="match status" value="1"/>
</dbReference>
<dbReference type="AlphaFoldDB" id="A0A6N7ESZ0"/>
<reference evidence="3 4" key="1">
    <citation type="submission" date="2019-10" db="EMBL/GenBank/DDBJ databases">
        <title>Cardiobacteriales fam. a chemoheterotrophic member of the order Cardiobacteriales, and proposal of Cardiobacteriales fam. nov.</title>
        <authorList>
            <person name="Wang C."/>
        </authorList>
    </citation>
    <scope>NUCLEOTIDE SEQUENCE [LARGE SCALE GENOMIC DNA]</scope>
    <source>
        <strain evidence="3 4">ML27</strain>
    </source>
</reference>
<dbReference type="FunCoup" id="A0A6N7ESZ0">
    <property type="interactions" value="180"/>
</dbReference>
<comment type="similarity">
    <text evidence="1">Belongs to the ClpS family.</text>
</comment>
<sequence length="105" mass="12068">MSKNAQTDNQSLVLFERKQAVETPALYHVVLLNDDYTPMDFVIEVLMVLFKKSYQQAHEITMQVHQHERGIAGTYPKEIAVEKMTQVTLSAKANEFPLRCITERA</sequence>
<protein>
    <recommendedName>
        <fullName evidence="1">ATP-dependent Clp protease adapter protein ClpS</fullName>
    </recommendedName>
</protein>
<dbReference type="RefSeq" id="WP_152809707.1">
    <property type="nucleotide sequence ID" value="NZ_WHNW01000003.1"/>
</dbReference>